<organism evidence="2 3">
    <name type="scientific">Nocardioides phosphati</name>
    <dbReference type="NCBI Taxonomy" id="1867775"/>
    <lineage>
        <taxon>Bacteria</taxon>
        <taxon>Bacillati</taxon>
        <taxon>Actinomycetota</taxon>
        <taxon>Actinomycetes</taxon>
        <taxon>Propionibacteriales</taxon>
        <taxon>Nocardioidaceae</taxon>
        <taxon>Nocardioides</taxon>
    </lineage>
</organism>
<gene>
    <name evidence="2" type="ORF">GCM10011584_00310</name>
</gene>
<accession>A0ABQ2N5T8</accession>
<dbReference type="Proteomes" id="UP000655410">
    <property type="component" value="Unassembled WGS sequence"/>
</dbReference>
<dbReference type="Pfam" id="PF08666">
    <property type="entry name" value="SAF"/>
    <property type="match status" value="1"/>
</dbReference>
<comment type="caution">
    <text evidence="2">The sequence shown here is derived from an EMBL/GenBank/DDBJ whole genome shotgun (WGS) entry which is preliminary data.</text>
</comment>
<evidence type="ECO:0000313" key="3">
    <source>
        <dbReference type="Proteomes" id="UP000655410"/>
    </source>
</evidence>
<sequence>MDVSGVRRRLAAAAGEVRRALLVRRRLLSAVCAAVAVLATLRALAPPPEPTAQTLVAVRHLAAGSVVAPGDVASEALPAAAVPDDAAEAPVGRTLAAAVGAGEVLTDARLVGPSLLEGRPGAVALPVRIPDADVVALLRVGDRVDLYAADPAAADPLGTRLLDAALVLALPAPVSRDGRQGRLVVLQVTPEQGAEISGHAARCLLTVALAR</sequence>
<evidence type="ECO:0000313" key="2">
    <source>
        <dbReference type="EMBL" id="GGO83937.1"/>
    </source>
</evidence>
<dbReference type="RefSeq" id="WP_188781735.1">
    <property type="nucleotide sequence ID" value="NZ_BMNI01000001.1"/>
</dbReference>
<proteinExistence type="predicted"/>
<evidence type="ECO:0000259" key="1">
    <source>
        <dbReference type="SMART" id="SM00858"/>
    </source>
</evidence>
<reference evidence="3" key="1">
    <citation type="journal article" date="2019" name="Int. J. Syst. Evol. Microbiol.">
        <title>The Global Catalogue of Microorganisms (GCM) 10K type strain sequencing project: providing services to taxonomists for standard genome sequencing and annotation.</title>
        <authorList>
            <consortium name="The Broad Institute Genomics Platform"/>
            <consortium name="The Broad Institute Genome Sequencing Center for Infectious Disease"/>
            <person name="Wu L."/>
            <person name="Ma J."/>
        </authorList>
    </citation>
    <scope>NUCLEOTIDE SEQUENCE [LARGE SCALE GENOMIC DNA]</scope>
    <source>
        <strain evidence="3">CGMCC 4.7371</strain>
    </source>
</reference>
<dbReference type="InterPro" id="IPR013974">
    <property type="entry name" value="SAF"/>
</dbReference>
<keyword evidence="3" id="KW-1185">Reference proteome</keyword>
<name>A0ABQ2N5T8_9ACTN</name>
<protein>
    <recommendedName>
        <fullName evidence="1">SAF domain-containing protein</fullName>
    </recommendedName>
</protein>
<dbReference type="CDD" id="cd11614">
    <property type="entry name" value="SAF_CpaB_FlgA_like"/>
    <property type="match status" value="1"/>
</dbReference>
<dbReference type="EMBL" id="BMNI01000001">
    <property type="protein sequence ID" value="GGO83937.1"/>
    <property type="molecule type" value="Genomic_DNA"/>
</dbReference>
<feature type="domain" description="SAF" evidence="1">
    <location>
        <begin position="52"/>
        <end position="111"/>
    </location>
</feature>
<dbReference type="SMART" id="SM00858">
    <property type="entry name" value="SAF"/>
    <property type="match status" value="1"/>
</dbReference>